<dbReference type="AlphaFoldDB" id="Q89CK9"/>
<sequence length="206" mass="22333">MTLARRRHADRIIRIEIAGRGAARRGGATLRQRGEGAVIPLPAAAARAGIDVHADGIAGIEGLRMRRRGRDHRTDAYDQAERETHEQCSSVPHRGSLLLHLLVTPARRRRRLVKSVIGIEVAARGAARRRGATLRQRGEGAVVIVAAAAPTAGRVDVHAHRIARIIGLGARICRSKQRDNRGEGQDRQTHGDILESVASADRMPTA</sequence>
<feature type="compositionally biased region" description="Basic and acidic residues" evidence="1">
    <location>
        <begin position="176"/>
        <end position="193"/>
    </location>
</feature>
<dbReference type="KEGG" id="bja:blr7788"/>
<reference evidence="3" key="1">
    <citation type="journal article" date="2002" name="DNA Res.">
        <title>Complete genomic sequence of nitrogen-fixing symbiotic bacterium Bradyrhizobium japonicum USDA110.</title>
        <authorList>
            <person name="Kaneko T."/>
            <person name="Nakamura Y."/>
            <person name="Sato S."/>
            <person name="Minamisawa K."/>
            <person name="Uchiumi T."/>
            <person name="Sasamoto S."/>
            <person name="Watanabe A."/>
            <person name="Idesawa K."/>
            <person name="Iriguchi M."/>
            <person name="Kawashima K."/>
            <person name="Kohara M."/>
            <person name="Matsumoto M."/>
            <person name="Shimpo S."/>
            <person name="Tsuruoka H."/>
            <person name="Wada T."/>
            <person name="Yamada M."/>
            <person name="Tabata S."/>
        </authorList>
    </citation>
    <scope>NUCLEOTIDE SEQUENCE [LARGE SCALE GENOMIC DNA]</scope>
    <source>
        <strain evidence="3">JCM 10833 / BCRC 13528 / IAM 13628 / NBRC 14792 / USDA 110</strain>
    </source>
</reference>
<dbReference type="HOGENOM" id="CLU_1329825_0_0_5"/>
<dbReference type="Proteomes" id="UP000002526">
    <property type="component" value="Chromosome"/>
</dbReference>
<evidence type="ECO:0000256" key="1">
    <source>
        <dbReference type="SAM" id="MobiDB-lite"/>
    </source>
</evidence>
<dbReference type="InParanoid" id="Q89CK9"/>
<protein>
    <submittedName>
        <fullName evidence="2">Blr7788 protein</fullName>
    </submittedName>
</protein>
<dbReference type="EnsemblBacteria" id="BAC53053">
    <property type="protein sequence ID" value="BAC53053"/>
    <property type="gene ID" value="BAC53053"/>
</dbReference>
<evidence type="ECO:0000313" key="3">
    <source>
        <dbReference type="Proteomes" id="UP000002526"/>
    </source>
</evidence>
<gene>
    <name evidence="2" type="ordered locus">blr7788</name>
</gene>
<proteinExistence type="predicted"/>
<feature type="region of interest" description="Disordered" evidence="1">
    <location>
        <begin position="176"/>
        <end position="206"/>
    </location>
</feature>
<keyword evidence="3" id="KW-1185">Reference proteome</keyword>
<dbReference type="EMBL" id="BA000040">
    <property type="protein sequence ID" value="BAC53053.1"/>
    <property type="molecule type" value="Genomic_DNA"/>
</dbReference>
<evidence type="ECO:0000313" key="2">
    <source>
        <dbReference type="EMBL" id="BAC53053.1"/>
    </source>
</evidence>
<accession>Q89CK9</accession>
<organism evidence="2 3">
    <name type="scientific">Bradyrhizobium diazoefficiens (strain JCM 10833 / BCRC 13528 / IAM 13628 / NBRC 14792 / USDA 110)</name>
    <dbReference type="NCBI Taxonomy" id="224911"/>
    <lineage>
        <taxon>Bacteria</taxon>
        <taxon>Pseudomonadati</taxon>
        <taxon>Pseudomonadota</taxon>
        <taxon>Alphaproteobacteria</taxon>
        <taxon>Hyphomicrobiales</taxon>
        <taxon>Nitrobacteraceae</taxon>
        <taxon>Bradyrhizobium</taxon>
    </lineage>
</organism>
<name>Q89CK9_BRADU</name>